<dbReference type="Proteomes" id="UP001150062">
    <property type="component" value="Unassembled WGS sequence"/>
</dbReference>
<keyword evidence="2" id="KW-1185">Reference proteome</keyword>
<comment type="caution">
    <text evidence="1">The sequence shown here is derived from an EMBL/GenBank/DDBJ whole genome shotgun (WGS) entry which is preliminary data.</text>
</comment>
<name>A0ABQ8XXW8_9EUKA</name>
<sequence length="149" mass="18266">MGNNLESYQKDLEESPKNEPVEKKVHFFFISVTYDPRKILPNRVRFEIEKDYFRILTFGGKRIESHSWDSVRDWSGYKDKLRIKIRNTNIFFQTKTAEKIHKELQFFKRQHNNSLDKKKEKRHQRKEQILKQQNLNELDKQFKATDKYK</sequence>
<evidence type="ECO:0000313" key="1">
    <source>
        <dbReference type="EMBL" id="KAJ6237180.1"/>
    </source>
</evidence>
<proteinExistence type="predicted"/>
<dbReference type="EMBL" id="JAOAOG010000239">
    <property type="protein sequence ID" value="KAJ6237180.1"/>
    <property type="molecule type" value="Genomic_DNA"/>
</dbReference>
<evidence type="ECO:0000313" key="2">
    <source>
        <dbReference type="Proteomes" id="UP001150062"/>
    </source>
</evidence>
<accession>A0ABQ8XXW8</accession>
<gene>
    <name evidence="1" type="ORF">M0813_26734</name>
</gene>
<reference evidence="1" key="1">
    <citation type="submission" date="2022-08" db="EMBL/GenBank/DDBJ databases">
        <title>Novel sulfate-reducing endosymbionts in the free-living metamonad Anaeramoeba.</title>
        <authorList>
            <person name="Jerlstrom-Hultqvist J."/>
            <person name="Cepicka I."/>
            <person name="Gallot-Lavallee L."/>
            <person name="Salas-Leiva D."/>
            <person name="Curtis B.A."/>
            <person name="Zahonova K."/>
            <person name="Pipaliya S."/>
            <person name="Dacks J."/>
            <person name="Roger A.J."/>
        </authorList>
    </citation>
    <scope>NUCLEOTIDE SEQUENCE</scope>
    <source>
        <strain evidence="1">Schooner1</strain>
    </source>
</reference>
<protein>
    <submittedName>
        <fullName evidence="1">Uncharacterized protein</fullName>
    </submittedName>
</protein>
<organism evidence="1 2">
    <name type="scientific">Anaeramoeba flamelloides</name>
    <dbReference type="NCBI Taxonomy" id="1746091"/>
    <lineage>
        <taxon>Eukaryota</taxon>
        <taxon>Metamonada</taxon>
        <taxon>Anaeramoebidae</taxon>
        <taxon>Anaeramoeba</taxon>
    </lineage>
</organism>